<dbReference type="Pfam" id="PF01740">
    <property type="entry name" value="STAS"/>
    <property type="match status" value="1"/>
</dbReference>
<dbReference type="OrthoDB" id="288203at2759"/>
<evidence type="ECO:0000313" key="7">
    <source>
        <dbReference type="Ensembl" id="ENSLLEP00000035957.1"/>
    </source>
</evidence>
<comment type="subcellular location">
    <subcellularLocation>
        <location evidence="1">Membrane</location>
        <topology evidence="1">Multi-pass membrane protein</topology>
    </subcellularLocation>
</comment>
<dbReference type="NCBIfam" id="TIGR00815">
    <property type="entry name" value="sulP"/>
    <property type="match status" value="1"/>
</dbReference>
<organism evidence="7 8">
    <name type="scientific">Leptobrachium leishanense</name>
    <name type="common">Leishan spiny toad</name>
    <dbReference type="NCBI Taxonomy" id="445787"/>
    <lineage>
        <taxon>Eukaryota</taxon>
        <taxon>Metazoa</taxon>
        <taxon>Chordata</taxon>
        <taxon>Craniata</taxon>
        <taxon>Vertebrata</taxon>
        <taxon>Euteleostomi</taxon>
        <taxon>Amphibia</taxon>
        <taxon>Batrachia</taxon>
        <taxon>Anura</taxon>
        <taxon>Pelobatoidea</taxon>
        <taxon>Megophryidae</taxon>
        <taxon>Leptobrachium</taxon>
    </lineage>
</organism>
<dbReference type="PANTHER" id="PTHR11814">
    <property type="entry name" value="SULFATE TRANSPORTER"/>
    <property type="match status" value="1"/>
</dbReference>
<protein>
    <recommendedName>
        <fullName evidence="6">STAS domain-containing protein</fullName>
    </recommendedName>
</protein>
<dbReference type="Gene3D" id="3.30.750.24">
    <property type="entry name" value="STAS domain"/>
    <property type="match status" value="1"/>
</dbReference>
<evidence type="ECO:0000256" key="3">
    <source>
        <dbReference type="ARBA" id="ARBA00022989"/>
    </source>
</evidence>
<evidence type="ECO:0000256" key="5">
    <source>
        <dbReference type="SAM" id="Phobius"/>
    </source>
</evidence>
<reference evidence="7" key="1">
    <citation type="submission" date="2025-08" db="UniProtKB">
        <authorList>
            <consortium name="Ensembl"/>
        </authorList>
    </citation>
    <scope>IDENTIFICATION</scope>
</reference>
<accession>A0A8C5QDK2</accession>
<dbReference type="Pfam" id="PF00916">
    <property type="entry name" value="Sulfate_transp"/>
    <property type="match status" value="1"/>
</dbReference>
<keyword evidence="2 5" id="KW-0812">Transmembrane</keyword>
<feature type="transmembrane region" description="Helical" evidence="5">
    <location>
        <begin position="468"/>
        <end position="500"/>
    </location>
</feature>
<dbReference type="InterPro" id="IPR018045">
    <property type="entry name" value="S04_transporter_CS"/>
</dbReference>
<keyword evidence="3 5" id="KW-1133">Transmembrane helix</keyword>
<reference evidence="7" key="2">
    <citation type="submission" date="2025-09" db="UniProtKB">
        <authorList>
            <consortium name="Ensembl"/>
        </authorList>
    </citation>
    <scope>IDENTIFICATION</scope>
</reference>
<evidence type="ECO:0000256" key="4">
    <source>
        <dbReference type="ARBA" id="ARBA00023136"/>
    </source>
</evidence>
<dbReference type="GO" id="GO:0016020">
    <property type="term" value="C:membrane"/>
    <property type="evidence" value="ECO:0007669"/>
    <property type="project" value="UniProtKB-SubCell"/>
</dbReference>
<dbReference type="AlphaFoldDB" id="A0A8C5QDK2"/>
<dbReference type="CDD" id="cd07042">
    <property type="entry name" value="STAS_SulP_like_sulfate_transporter"/>
    <property type="match status" value="1"/>
</dbReference>
<keyword evidence="8" id="KW-1185">Reference proteome</keyword>
<sequence length="773" mass="85899">MSTLKHGLKKYLVSRPVYSETHFREDNEKNEIIPKTFRQQVQKHVRCSWRIPLLVLKSIFPFLDWVPKYRWKEWIVHDIISGVSTGLVSTLQGLSFALLAAVPVGYGLYSAFFPVIIYAFMGTSKHLSVGPFPVICLMVGVTVLSMAPDEDYAASSNSTGNDTKLDPSKKDQDRIIICGTLCFFTGLLQLAMGILQIGFIVRYLGEPLVGGFTWAAAFQVFVSQVKQMLNVPTKNYNGVLSIIYTIIDIFKNIAKTNIADLIAGLLAFIVCVIVKEINERYKHKLRVPIPIEIIVTIVATGISYGVNLEKKYNAGIVKTIPSGFLPPVLPNVSMFQEMIGSAFSIAIVAYAVAISVAKVYGTKNNYPVDGNQEFIAYGISNMFAGIFSCFTASTALSRTAIQEGTGGKTQFASLIAAAVVLIAIVALGRLLEPLQKSVLAAICVANLKGMFWQARDVPRIWRQNKWDAVIWVVTCIAAIILGLDLGLLAGLVFGLLTVVLRVQFPASSSLGNAPDTELYKDLKIYKNLIRPEGVKIIRFSSGIFYGNIEGLKSCIKKIVGFDPVRVFNKRAKALRLIQQFIKKGKLTTTRNGIVTNVGIDNKGFESEEDPDAPQDEERPGVYTNEVEIRVDWNSDLPVKVAVPKVNIHSIIFDFGQISFLDVVAVKCLKLIFKEFRRIDVEPYIAACDDNILQKLEICSFFEESITTDLFFLTVHDAVLYIENEKMFQSGHDPFLDKVSLMQESKGEIEFPEMQHIYNDLDPQDEALRALASS</sequence>
<evidence type="ECO:0000259" key="6">
    <source>
        <dbReference type="PROSITE" id="PS50801"/>
    </source>
</evidence>
<feature type="transmembrane region" description="Helical" evidence="5">
    <location>
        <begin position="175"/>
        <end position="201"/>
    </location>
</feature>
<dbReference type="Proteomes" id="UP000694569">
    <property type="component" value="Unplaced"/>
</dbReference>
<feature type="transmembrane region" description="Helical" evidence="5">
    <location>
        <begin position="259"/>
        <end position="277"/>
    </location>
</feature>
<dbReference type="Ensembl" id="ENSLLET00000037338.1">
    <property type="protein sequence ID" value="ENSLLEP00000035957.1"/>
    <property type="gene ID" value="ENSLLEG00000022775.1"/>
</dbReference>
<evidence type="ECO:0000256" key="2">
    <source>
        <dbReference type="ARBA" id="ARBA00022692"/>
    </source>
</evidence>
<evidence type="ECO:0000313" key="8">
    <source>
        <dbReference type="Proteomes" id="UP000694569"/>
    </source>
</evidence>
<feature type="transmembrane region" description="Helical" evidence="5">
    <location>
        <begin position="338"/>
        <end position="362"/>
    </location>
</feature>
<dbReference type="InterPro" id="IPR002645">
    <property type="entry name" value="STAS_dom"/>
</dbReference>
<dbReference type="InterPro" id="IPR001902">
    <property type="entry name" value="SLC26A/SulP_fam"/>
</dbReference>
<feature type="transmembrane region" description="Helical" evidence="5">
    <location>
        <begin position="289"/>
        <end position="306"/>
    </location>
</feature>
<dbReference type="PROSITE" id="PS50801">
    <property type="entry name" value="STAS"/>
    <property type="match status" value="1"/>
</dbReference>
<dbReference type="GeneTree" id="ENSGT01150000286920"/>
<feature type="domain" description="STAS" evidence="6">
    <location>
        <begin position="524"/>
        <end position="721"/>
    </location>
</feature>
<feature type="transmembrane region" description="Helical" evidence="5">
    <location>
        <begin position="374"/>
        <end position="396"/>
    </location>
</feature>
<feature type="transmembrane region" description="Helical" evidence="5">
    <location>
        <begin position="127"/>
        <end position="147"/>
    </location>
</feature>
<dbReference type="SUPFAM" id="SSF52091">
    <property type="entry name" value="SpoIIaa-like"/>
    <property type="match status" value="1"/>
</dbReference>
<proteinExistence type="predicted"/>
<dbReference type="InterPro" id="IPR011547">
    <property type="entry name" value="SLC26A/SulP_dom"/>
</dbReference>
<dbReference type="PROSITE" id="PS01130">
    <property type="entry name" value="SLC26A"/>
    <property type="match status" value="1"/>
</dbReference>
<evidence type="ECO:0000256" key="1">
    <source>
        <dbReference type="ARBA" id="ARBA00004141"/>
    </source>
</evidence>
<feature type="transmembrane region" description="Helical" evidence="5">
    <location>
        <begin position="207"/>
        <end position="223"/>
    </location>
</feature>
<name>A0A8C5QDK2_9ANUR</name>
<dbReference type="GO" id="GO:0008271">
    <property type="term" value="F:secondary active sulfate transmembrane transporter activity"/>
    <property type="evidence" value="ECO:0007669"/>
    <property type="project" value="InterPro"/>
</dbReference>
<keyword evidence="4 5" id="KW-0472">Membrane</keyword>
<feature type="transmembrane region" description="Helical" evidence="5">
    <location>
        <begin position="96"/>
        <end position="121"/>
    </location>
</feature>
<dbReference type="InterPro" id="IPR036513">
    <property type="entry name" value="STAS_dom_sf"/>
</dbReference>
<feature type="transmembrane region" description="Helical" evidence="5">
    <location>
        <begin position="411"/>
        <end position="431"/>
    </location>
</feature>